<feature type="domain" description="Response regulatory" evidence="7">
    <location>
        <begin position="2"/>
        <end position="116"/>
    </location>
</feature>
<evidence type="ECO:0000259" key="6">
    <source>
        <dbReference type="PROSITE" id="PS50043"/>
    </source>
</evidence>
<dbReference type="InterPro" id="IPR000792">
    <property type="entry name" value="Tscrpt_reg_LuxR_C"/>
</dbReference>
<dbReference type="PRINTS" id="PR00038">
    <property type="entry name" value="HTHLUXR"/>
</dbReference>
<dbReference type="EMBL" id="JANQBD010000033">
    <property type="protein sequence ID" value="MCR8635920.1"/>
    <property type="molecule type" value="Genomic_DNA"/>
</dbReference>
<feature type="domain" description="HTH luxR-type" evidence="6">
    <location>
        <begin position="135"/>
        <end position="200"/>
    </location>
</feature>
<dbReference type="InterPro" id="IPR016032">
    <property type="entry name" value="Sig_transdc_resp-reg_C-effctor"/>
</dbReference>
<evidence type="ECO:0000256" key="4">
    <source>
        <dbReference type="ARBA" id="ARBA00023163"/>
    </source>
</evidence>
<dbReference type="PANTHER" id="PTHR43214">
    <property type="entry name" value="TWO-COMPONENT RESPONSE REGULATOR"/>
    <property type="match status" value="1"/>
</dbReference>
<proteinExistence type="predicted"/>
<dbReference type="SMART" id="SM00448">
    <property type="entry name" value="REC"/>
    <property type="match status" value="1"/>
</dbReference>
<dbReference type="Pfam" id="PF00196">
    <property type="entry name" value="GerE"/>
    <property type="match status" value="1"/>
</dbReference>
<dbReference type="SUPFAM" id="SSF46894">
    <property type="entry name" value="C-terminal effector domain of the bipartite response regulators"/>
    <property type="match status" value="1"/>
</dbReference>
<dbReference type="SMART" id="SM00421">
    <property type="entry name" value="HTH_LUXR"/>
    <property type="match status" value="1"/>
</dbReference>
<evidence type="ECO:0000256" key="1">
    <source>
        <dbReference type="ARBA" id="ARBA00022553"/>
    </source>
</evidence>
<gene>
    <name evidence="8" type="ORF">NV381_32490</name>
</gene>
<evidence type="ECO:0000256" key="5">
    <source>
        <dbReference type="PROSITE-ProRule" id="PRU00169"/>
    </source>
</evidence>
<dbReference type="CDD" id="cd06170">
    <property type="entry name" value="LuxR_C_like"/>
    <property type="match status" value="1"/>
</dbReference>
<dbReference type="InterPro" id="IPR011006">
    <property type="entry name" value="CheY-like_superfamily"/>
</dbReference>
<evidence type="ECO:0000313" key="9">
    <source>
        <dbReference type="Proteomes" id="UP001300012"/>
    </source>
</evidence>
<keyword evidence="9" id="KW-1185">Reference proteome</keyword>
<dbReference type="InterPro" id="IPR058245">
    <property type="entry name" value="NreC/VraR/RcsB-like_REC"/>
</dbReference>
<dbReference type="RefSeq" id="WP_258217463.1">
    <property type="nucleotide sequence ID" value="NZ_JANQBD010000033.1"/>
</dbReference>
<organism evidence="8 9">
    <name type="scientific">Paenibacillus radicis</name>
    <name type="common">ex Xue et al. 2023</name>
    <dbReference type="NCBI Taxonomy" id="2972489"/>
    <lineage>
        <taxon>Bacteria</taxon>
        <taxon>Bacillati</taxon>
        <taxon>Bacillota</taxon>
        <taxon>Bacilli</taxon>
        <taxon>Bacillales</taxon>
        <taxon>Paenibacillaceae</taxon>
        <taxon>Paenibacillus</taxon>
    </lineage>
</organism>
<dbReference type="Gene3D" id="3.40.50.2300">
    <property type="match status" value="1"/>
</dbReference>
<protein>
    <submittedName>
        <fullName evidence="8">Response regulator transcription factor</fullName>
    </submittedName>
</protein>
<evidence type="ECO:0000259" key="7">
    <source>
        <dbReference type="PROSITE" id="PS50110"/>
    </source>
</evidence>
<keyword evidence="3" id="KW-0238">DNA-binding</keyword>
<dbReference type="InterPro" id="IPR001789">
    <property type="entry name" value="Sig_transdc_resp-reg_receiver"/>
</dbReference>
<reference evidence="8 9" key="1">
    <citation type="submission" date="2022-08" db="EMBL/GenBank/DDBJ databases">
        <title>Paenibacillus endoradicis sp. nov., Paenibacillus radicibacter sp. nov and Paenibacillus pararadicis sp. nov., three cold-adapted plant growth-promoting bacteria isolated from root of Larix gmelinii in Great Khingan.</title>
        <authorList>
            <person name="Xue H."/>
        </authorList>
    </citation>
    <scope>NUCLEOTIDE SEQUENCE [LARGE SCALE GENOMIC DNA]</scope>
    <source>
        <strain evidence="8 9">N5-1-1-5</strain>
    </source>
</reference>
<sequence>MKVVIVDDHPLVRRGLSAVLTLEHDIEIMGESEMVEEAIELIEETKPDLAIVDIKLGDRSGFEVVEQLKNSACRCMILTSSMKEMDVRRAEAAGAEGYVLKEALPEELLLAIKLIFKGKKYYDPGLMEILFKRDDDDDLSKLTPKEREVLIGLGEGLSNQGIADKLIVTEFTIKKHVSQILSKLNLNDRTQAALFAHSKGLVNFTMDNQGFKHPNLQ</sequence>
<dbReference type="Proteomes" id="UP001300012">
    <property type="component" value="Unassembled WGS sequence"/>
</dbReference>
<evidence type="ECO:0000256" key="2">
    <source>
        <dbReference type="ARBA" id="ARBA00023015"/>
    </source>
</evidence>
<dbReference type="PROSITE" id="PS50043">
    <property type="entry name" value="HTH_LUXR_2"/>
    <property type="match status" value="1"/>
</dbReference>
<keyword evidence="2" id="KW-0805">Transcription regulation</keyword>
<comment type="caution">
    <text evidence="8">The sequence shown here is derived from an EMBL/GenBank/DDBJ whole genome shotgun (WGS) entry which is preliminary data.</text>
</comment>
<keyword evidence="1 5" id="KW-0597">Phosphoprotein</keyword>
<evidence type="ECO:0000313" key="8">
    <source>
        <dbReference type="EMBL" id="MCR8635920.1"/>
    </source>
</evidence>
<accession>A0ABT1YRW8</accession>
<dbReference type="PROSITE" id="PS50110">
    <property type="entry name" value="RESPONSE_REGULATORY"/>
    <property type="match status" value="1"/>
</dbReference>
<dbReference type="Pfam" id="PF00072">
    <property type="entry name" value="Response_reg"/>
    <property type="match status" value="1"/>
</dbReference>
<dbReference type="InterPro" id="IPR039420">
    <property type="entry name" value="WalR-like"/>
</dbReference>
<dbReference type="SUPFAM" id="SSF52172">
    <property type="entry name" value="CheY-like"/>
    <property type="match status" value="1"/>
</dbReference>
<feature type="modified residue" description="4-aspartylphosphate" evidence="5">
    <location>
        <position position="53"/>
    </location>
</feature>
<name>A0ABT1YRW8_9BACL</name>
<keyword evidence="4" id="KW-0804">Transcription</keyword>
<evidence type="ECO:0000256" key="3">
    <source>
        <dbReference type="ARBA" id="ARBA00023125"/>
    </source>
</evidence>
<dbReference type="CDD" id="cd17535">
    <property type="entry name" value="REC_NarL-like"/>
    <property type="match status" value="1"/>
</dbReference>